<keyword evidence="4" id="KW-0238">DNA-binding</keyword>
<comment type="caution">
    <text evidence="10">The sequence shown here is derived from an EMBL/GenBank/DDBJ whole genome shotgun (WGS) entry which is preliminary data.</text>
</comment>
<proteinExistence type="predicted"/>
<feature type="compositionally biased region" description="Basic residues" evidence="8">
    <location>
        <begin position="97"/>
        <end position="113"/>
    </location>
</feature>
<dbReference type="SUPFAM" id="SSF57701">
    <property type="entry name" value="Zn2/Cys6 DNA-binding domain"/>
    <property type="match status" value="1"/>
</dbReference>
<keyword evidence="3" id="KW-0805">Transcription regulation</keyword>
<evidence type="ECO:0000256" key="2">
    <source>
        <dbReference type="ARBA" id="ARBA00022833"/>
    </source>
</evidence>
<keyword evidence="5" id="KW-0804">Transcription</keyword>
<dbReference type="EMBL" id="SEOQ01001311">
    <property type="protein sequence ID" value="TFY52412.1"/>
    <property type="molecule type" value="Genomic_DNA"/>
</dbReference>
<dbReference type="InterPro" id="IPR050335">
    <property type="entry name" value="ERT1_acuK_gluconeogen_tf"/>
</dbReference>
<dbReference type="InterPro" id="IPR036864">
    <property type="entry name" value="Zn2-C6_fun-type_DNA-bd_sf"/>
</dbReference>
<reference evidence="10 11" key="1">
    <citation type="submission" date="2019-02" db="EMBL/GenBank/DDBJ databases">
        <title>Genome sequencing of the rare red list fungi Dentipellis fragilis.</title>
        <authorList>
            <person name="Buettner E."/>
            <person name="Kellner H."/>
        </authorList>
    </citation>
    <scope>NUCLEOTIDE SEQUENCE [LARGE SCALE GENOMIC DNA]</scope>
    <source>
        <strain evidence="10 11">DSM 105465</strain>
    </source>
</reference>
<evidence type="ECO:0000256" key="8">
    <source>
        <dbReference type="SAM" id="MobiDB-lite"/>
    </source>
</evidence>
<feature type="region of interest" description="Disordered" evidence="8">
    <location>
        <begin position="200"/>
        <end position="302"/>
    </location>
</feature>
<dbReference type="PANTHER" id="PTHR47659">
    <property type="entry name" value="ZN(II)2CYS6 TRANSCRIPTION FACTOR (EUROFUNG)-RELATED"/>
    <property type="match status" value="1"/>
</dbReference>
<keyword evidence="2" id="KW-0862">Zinc</keyword>
<dbReference type="SMART" id="SM00066">
    <property type="entry name" value="GAL4"/>
    <property type="match status" value="1"/>
</dbReference>
<evidence type="ECO:0000313" key="10">
    <source>
        <dbReference type="EMBL" id="TFY52412.1"/>
    </source>
</evidence>
<keyword evidence="6" id="KW-0539">Nucleus</keyword>
<name>A0A4Y9XRN3_9AGAM</name>
<dbReference type="STRING" id="205917.A0A4Y9XRN3"/>
<feature type="domain" description="Zn(2)-C6 fungal-type" evidence="9">
    <location>
        <begin position="62"/>
        <end position="93"/>
    </location>
</feature>
<evidence type="ECO:0000256" key="5">
    <source>
        <dbReference type="ARBA" id="ARBA00023163"/>
    </source>
</evidence>
<gene>
    <name evidence="10" type="ORF">EVG20_g10560</name>
</gene>
<dbReference type="Proteomes" id="UP000298327">
    <property type="component" value="Unassembled WGS sequence"/>
</dbReference>
<evidence type="ECO:0000313" key="11">
    <source>
        <dbReference type="Proteomes" id="UP000298327"/>
    </source>
</evidence>
<evidence type="ECO:0000259" key="9">
    <source>
        <dbReference type="PROSITE" id="PS50048"/>
    </source>
</evidence>
<dbReference type="OrthoDB" id="5575144at2759"/>
<organism evidence="10 11">
    <name type="scientific">Dentipellis fragilis</name>
    <dbReference type="NCBI Taxonomy" id="205917"/>
    <lineage>
        <taxon>Eukaryota</taxon>
        <taxon>Fungi</taxon>
        <taxon>Dikarya</taxon>
        <taxon>Basidiomycota</taxon>
        <taxon>Agaricomycotina</taxon>
        <taxon>Agaricomycetes</taxon>
        <taxon>Russulales</taxon>
        <taxon>Hericiaceae</taxon>
        <taxon>Dentipellis</taxon>
    </lineage>
</organism>
<dbReference type="PROSITE" id="PS50048">
    <property type="entry name" value="ZN2_CY6_FUNGAL_2"/>
    <property type="match status" value="1"/>
</dbReference>
<evidence type="ECO:0000256" key="1">
    <source>
        <dbReference type="ARBA" id="ARBA00022723"/>
    </source>
</evidence>
<dbReference type="GO" id="GO:0000981">
    <property type="term" value="F:DNA-binding transcription factor activity, RNA polymerase II-specific"/>
    <property type="evidence" value="ECO:0007669"/>
    <property type="project" value="InterPro"/>
</dbReference>
<dbReference type="GO" id="GO:0003677">
    <property type="term" value="F:DNA binding"/>
    <property type="evidence" value="ECO:0007669"/>
    <property type="project" value="UniProtKB-KW"/>
</dbReference>
<dbReference type="Gene3D" id="4.10.240.10">
    <property type="entry name" value="Zn(2)-C6 fungal-type DNA-binding domain"/>
    <property type="match status" value="1"/>
</dbReference>
<keyword evidence="11" id="KW-1185">Reference proteome</keyword>
<dbReference type="InterPro" id="IPR001138">
    <property type="entry name" value="Zn2Cys6_DnaBD"/>
</dbReference>
<dbReference type="CDD" id="cd00067">
    <property type="entry name" value="GAL4"/>
    <property type="match status" value="1"/>
</dbReference>
<feature type="compositionally biased region" description="Polar residues" evidence="8">
    <location>
        <begin position="117"/>
        <end position="126"/>
    </location>
</feature>
<evidence type="ECO:0000256" key="3">
    <source>
        <dbReference type="ARBA" id="ARBA00023015"/>
    </source>
</evidence>
<evidence type="ECO:0000256" key="4">
    <source>
        <dbReference type="ARBA" id="ARBA00023125"/>
    </source>
</evidence>
<keyword evidence="1" id="KW-0479">Metal-binding</keyword>
<evidence type="ECO:0000256" key="7">
    <source>
        <dbReference type="ARBA" id="ARBA00040903"/>
    </source>
</evidence>
<feature type="region of interest" description="Disordered" evidence="8">
    <location>
        <begin position="97"/>
        <end position="155"/>
    </location>
</feature>
<sequence length="302" mass="31594">MAATPNAPNGLPPGAYMMPFPPPGLVYAYPPPPPPPAGYAPFPPPPAPSAVTRPKRKQVKMACTNCAAACKRCDEARPCERCLKYGIADSCMDGVRKERKKGIKRGPYKRKNKLAQPDNQPYNGYTPNGDGQWPPSGDQTNGGVPNGHPAMPPQFMPPPEGYYPYYYPPHLATRPAAPRPTLERRRLAKRTAAAAIVLPAPSGIPSYPYAAENAEGKNGAPSGTNAEAAAEQSKKKKRGRVTEDGAAVSKTKKAKRPAASVDAAAKESSDDGSPVVSAATINGNGTGNGTGADPHPPVVAAV</sequence>
<protein>
    <recommendedName>
        <fullName evidence="7">Transcription activator of gluconeogenesis ERT1</fullName>
    </recommendedName>
</protein>
<dbReference type="GO" id="GO:0008270">
    <property type="term" value="F:zinc ion binding"/>
    <property type="evidence" value="ECO:0007669"/>
    <property type="project" value="InterPro"/>
</dbReference>
<evidence type="ECO:0000256" key="6">
    <source>
        <dbReference type="ARBA" id="ARBA00023242"/>
    </source>
</evidence>
<dbReference type="PANTHER" id="PTHR47659:SF7">
    <property type="entry name" value="FUNGAL TRANSCRIPTIONAL REGULATORY PROTEIN, N-TERMINAL DOMAIN-CONTAINING PROTEIN"/>
    <property type="match status" value="1"/>
</dbReference>
<accession>A0A4Y9XRN3</accession>
<dbReference type="AlphaFoldDB" id="A0A4Y9XRN3"/>